<evidence type="ECO:0000313" key="3">
    <source>
        <dbReference type="Proteomes" id="UP000011682"/>
    </source>
</evidence>
<accession>S9QM03</accession>
<dbReference type="Gene3D" id="2.30.40.10">
    <property type="entry name" value="Urease, subunit C, domain 1"/>
    <property type="match status" value="1"/>
</dbReference>
<dbReference type="EMBL" id="ANAH02000007">
    <property type="protein sequence ID" value="EPX62319.1"/>
    <property type="molecule type" value="Genomic_DNA"/>
</dbReference>
<name>S9QM03_CYSF2</name>
<evidence type="ECO:0000259" key="1">
    <source>
        <dbReference type="Pfam" id="PF01979"/>
    </source>
</evidence>
<dbReference type="eggNOG" id="COG1228">
    <property type="taxonomic scope" value="Bacteria"/>
</dbReference>
<dbReference type="eggNOG" id="COG0745">
    <property type="taxonomic scope" value="Bacteria"/>
</dbReference>
<dbReference type="InterPro" id="IPR006680">
    <property type="entry name" value="Amidohydro-rel"/>
</dbReference>
<dbReference type="AlphaFoldDB" id="S9QM03"/>
<dbReference type="InterPro" id="IPR011059">
    <property type="entry name" value="Metal-dep_hydrolase_composite"/>
</dbReference>
<dbReference type="RefSeq" id="WP_020917986.1">
    <property type="nucleotide sequence ID" value="NZ_ANAH02000007.1"/>
</dbReference>
<feature type="domain" description="Amidohydrolase-related" evidence="1">
    <location>
        <begin position="308"/>
        <end position="634"/>
    </location>
</feature>
<sequence length="642" mass="68421">MLAGRPLFLDGSHPRAIHHIGAFVFPARRSSIEEWVRARSDSLIDIVPLTSGRRFQMEPPPVLYPVEPPPPPDEALEEVPEAEIPVAPRQSRYEEDLQARLLDEALGLIGGSAEVAPLLVRLTRGCVARLGGEADEVMEAVLAARTLVLAARMEEPRRFVLPTLGGVRALVGGSPELGALLSAVLLSGPEAGPPAGRSVLAGNDPSPWTYGGRSIDFGGQERMDWKVLFVAGVLGLMGCRTPASSGRVTDSELPTLALVGGTVYPSPEATPIADGVVLISSGRISAVGPRAEVEIPAGATVLDTSGQTLLAGFWNSHVHFTEPWGQGAATLPASELEQHLRDMLLRHGFVHVVDTGSFPEATLALRRRIEAGELMGPSIITAGVPLAPVDGTPRYVPVKLPELRTPEQARAIVKEQLGGGTDAIKLFTGSLTAHPPYPVMPLAIVQAVTEEAHAHGKPVFAHPTNAAGLSAAVEGGVDVVVHTAPMAGPLSDSLHEAMVRRKVALVPTLALFEWELKRANEDPIVLERFTQAGAEQVRNHARLGGRILFGTDVGYMTDDDPRREYVLLRGAGLDPRDILASLTTNPATQFGQEARTGRLAPGLDADVVVIDGDPSRDIEALANVRLVLRQGKIVFRQDTLHR</sequence>
<dbReference type="Proteomes" id="UP000011682">
    <property type="component" value="Unassembled WGS sequence"/>
</dbReference>
<keyword evidence="3" id="KW-1185">Reference proteome</keyword>
<dbReference type="OrthoDB" id="9782972at2"/>
<dbReference type="PANTHER" id="PTHR43135">
    <property type="entry name" value="ALPHA-D-RIBOSE 1-METHYLPHOSPHONATE 5-TRIPHOSPHATE DIPHOSPHATASE"/>
    <property type="match status" value="1"/>
</dbReference>
<evidence type="ECO:0000313" key="2">
    <source>
        <dbReference type="EMBL" id="EPX62319.1"/>
    </source>
</evidence>
<gene>
    <name evidence="2" type="ORF">D187_008506</name>
</gene>
<organism evidence="2 3">
    <name type="scientific">Cystobacter fuscus (strain ATCC 25194 / DSM 2262 / NBRC 100088 / M29)</name>
    <dbReference type="NCBI Taxonomy" id="1242864"/>
    <lineage>
        <taxon>Bacteria</taxon>
        <taxon>Pseudomonadati</taxon>
        <taxon>Myxococcota</taxon>
        <taxon>Myxococcia</taxon>
        <taxon>Myxococcales</taxon>
        <taxon>Cystobacterineae</taxon>
        <taxon>Archangiaceae</taxon>
        <taxon>Cystobacter</taxon>
    </lineage>
</organism>
<dbReference type="PANTHER" id="PTHR43135:SF3">
    <property type="entry name" value="ALPHA-D-RIBOSE 1-METHYLPHOSPHONATE 5-TRIPHOSPHATE DIPHOSPHATASE"/>
    <property type="match status" value="1"/>
</dbReference>
<proteinExistence type="predicted"/>
<dbReference type="GO" id="GO:0016810">
    <property type="term" value="F:hydrolase activity, acting on carbon-nitrogen (but not peptide) bonds"/>
    <property type="evidence" value="ECO:0007669"/>
    <property type="project" value="InterPro"/>
</dbReference>
<comment type="caution">
    <text evidence="2">The sequence shown here is derived from an EMBL/GenBank/DDBJ whole genome shotgun (WGS) entry which is preliminary data.</text>
</comment>
<reference evidence="2" key="1">
    <citation type="submission" date="2013-05" db="EMBL/GenBank/DDBJ databases">
        <title>Genome assembly of Cystobacter fuscus DSM 2262.</title>
        <authorList>
            <person name="Sharma G."/>
            <person name="Khatri I."/>
            <person name="Kaur C."/>
            <person name="Mayilraj S."/>
            <person name="Subramanian S."/>
        </authorList>
    </citation>
    <scope>NUCLEOTIDE SEQUENCE [LARGE SCALE GENOMIC DNA]</scope>
    <source>
        <strain evidence="2">DSM 2262</strain>
    </source>
</reference>
<dbReference type="Gene3D" id="3.20.20.140">
    <property type="entry name" value="Metal-dependent hydrolases"/>
    <property type="match status" value="1"/>
</dbReference>
<dbReference type="InterPro" id="IPR032466">
    <property type="entry name" value="Metal_Hydrolase"/>
</dbReference>
<dbReference type="InterPro" id="IPR051781">
    <property type="entry name" value="Metallo-dep_Hydrolase"/>
</dbReference>
<dbReference type="SUPFAM" id="SSF51338">
    <property type="entry name" value="Composite domain of metallo-dependent hydrolases"/>
    <property type="match status" value="1"/>
</dbReference>
<dbReference type="SUPFAM" id="SSF51556">
    <property type="entry name" value="Metallo-dependent hydrolases"/>
    <property type="match status" value="1"/>
</dbReference>
<dbReference type="Pfam" id="PF01979">
    <property type="entry name" value="Amidohydro_1"/>
    <property type="match status" value="1"/>
</dbReference>
<protein>
    <recommendedName>
        <fullName evidence="1">Amidohydrolase-related domain-containing protein</fullName>
    </recommendedName>
</protein>